<sequence length="292" mass="34209">MRALNLEAMHALEFPEYMNAEIPIMVDGEFAVIMEFSSREAIIMMMKDYTIRRGVDYRVYESEPLTFYTKCIQYGLGCDWLIRCWITKSYNGNHTCTRTTISQDHSKLDSNTIAEAIKSLVKVDPSIKMKSVIAEVQSKFNYNINYQKTWLAKKKVGEKNIWRLGSIIRNFAHMFKAPYLQKLVVNIGYSRTVNCFDRKNEVFEMREMPSGLEYAIDLRRQRCDCGKFQVDQILCRHVFACCANQWLDWQLYVHDVYKMDQVRRVYGARLGHWGILLHGLPTTGLDSYQIHS</sequence>
<dbReference type="GO" id="GO:0008270">
    <property type="term" value="F:zinc ion binding"/>
    <property type="evidence" value="ECO:0007669"/>
    <property type="project" value="UniProtKB-KW"/>
</dbReference>
<reference evidence="3 4" key="1">
    <citation type="submission" date="2019-01" db="EMBL/GenBank/DDBJ databases">
        <title>Sequencing of cultivated peanut Arachis hypogaea provides insights into genome evolution and oil improvement.</title>
        <authorList>
            <person name="Chen X."/>
        </authorList>
    </citation>
    <scope>NUCLEOTIDE SEQUENCE [LARGE SCALE GENOMIC DNA]</scope>
    <source>
        <strain evidence="4">cv. Fuhuasheng</strain>
        <tissue evidence="3">Leaves</tissue>
    </source>
</reference>
<dbReference type="PANTHER" id="PTHR31973">
    <property type="entry name" value="POLYPROTEIN, PUTATIVE-RELATED"/>
    <property type="match status" value="1"/>
</dbReference>
<keyword evidence="1" id="KW-0863">Zinc-finger</keyword>
<keyword evidence="1" id="KW-0479">Metal-binding</keyword>
<accession>A0A445B4N5</accession>
<evidence type="ECO:0000313" key="4">
    <source>
        <dbReference type="Proteomes" id="UP000289738"/>
    </source>
</evidence>
<feature type="domain" description="SWIM-type" evidence="2">
    <location>
        <begin position="214"/>
        <end position="246"/>
    </location>
</feature>
<evidence type="ECO:0000313" key="3">
    <source>
        <dbReference type="EMBL" id="RYR33629.1"/>
    </source>
</evidence>
<gene>
    <name evidence="3" type="ORF">Ahy_A10g048256</name>
</gene>
<organism evidence="3 4">
    <name type="scientific">Arachis hypogaea</name>
    <name type="common">Peanut</name>
    <dbReference type="NCBI Taxonomy" id="3818"/>
    <lineage>
        <taxon>Eukaryota</taxon>
        <taxon>Viridiplantae</taxon>
        <taxon>Streptophyta</taxon>
        <taxon>Embryophyta</taxon>
        <taxon>Tracheophyta</taxon>
        <taxon>Spermatophyta</taxon>
        <taxon>Magnoliopsida</taxon>
        <taxon>eudicotyledons</taxon>
        <taxon>Gunneridae</taxon>
        <taxon>Pentapetalae</taxon>
        <taxon>rosids</taxon>
        <taxon>fabids</taxon>
        <taxon>Fabales</taxon>
        <taxon>Fabaceae</taxon>
        <taxon>Papilionoideae</taxon>
        <taxon>50 kb inversion clade</taxon>
        <taxon>dalbergioids sensu lato</taxon>
        <taxon>Dalbergieae</taxon>
        <taxon>Pterocarpus clade</taxon>
        <taxon>Arachis</taxon>
    </lineage>
</organism>
<evidence type="ECO:0000259" key="2">
    <source>
        <dbReference type="PROSITE" id="PS50966"/>
    </source>
</evidence>
<dbReference type="PANTHER" id="PTHR31973:SF195">
    <property type="entry name" value="MUDR FAMILY TRANSPOSASE"/>
    <property type="match status" value="1"/>
</dbReference>
<dbReference type="InterPro" id="IPR007527">
    <property type="entry name" value="Znf_SWIM"/>
</dbReference>
<keyword evidence="1" id="KW-0862">Zinc</keyword>
<dbReference type="EMBL" id="SDMP01000010">
    <property type="protein sequence ID" value="RYR33629.1"/>
    <property type="molecule type" value="Genomic_DNA"/>
</dbReference>
<protein>
    <recommendedName>
        <fullName evidence="2">SWIM-type domain-containing protein</fullName>
    </recommendedName>
</protein>
<dbReference type="Proteomes" id="UP000289738">
    <property type="component" value="Chromosome A10"/>
</dbReference>
<proteinExistence type="predicted"/>
<comment type="caution">
    <text evidence="3">The sequence shown here is derived from an EMBL/GenBank/DDBJ whole genome shotgun (WGS) entry which is preliminary data.</text>
</comment>
<name>A0A445B4N5_ARAHY</name>
<dbReference type="PROSITE" id="PS50966">
    <property type="entry name" value="ZF_SWIM"/>
    <property type="match status" value="1"/>
</dbReference>
<dbReference type="AlphaFoldDB" id="A0A445B4N5"/>
<dbReference type="Pfam" id="PF04434">
    <property type="entry name" value="SWIM"/>
    <property type="match status" value="1"/>
</dbReference>
<keyword evidence="4" id="KW-1185">Reference proteome</keyword>
<evidence type="ECO:0000256" key="1">
    <source>
        <dbReference type="PROSITE-ProRule" id="PRU00325"/>
    </source>
</evidence>